<evidence type="ECO:0000313" key="2">
    <source>
        <dbReference type="EMBL" id="KAF7723423.1"/>
    </source>
</evidence>
<feature type="compositionally biased region" description="Basic and acidic residues" evidence="1">
    <location>
        <begin position="375"/>
        <end position="386"/>
    </location>
</feature>
<proteinExistence type="predicted"/>
<dbReference type="EMBL" id="JABAYA010000152">
    <property type="protein sequence ID" value="KAF7723423.1"/>
    <property type="molecule type" value="Genomic_DNA"/>
</dbReference>
<accession>A0A8H7BH72</accession>
<dbReference type="AlphaFoldDB" id="A0A8H7BH72"/>
<feature type="compositionally biased region" description="Low complexity" evidence="1">
    <location>
        <begin position="48"/>
        <end position="63"/>
    </location>
</feature>
<feature type="compositionally biased region" description="Low complexity" evidence="1">
    <location>
        <begin position="276"/>
        <end position="297"/>
    </location>
</feature>
<comment type="caution">
    <text evidence="2">The sequence shown here is derived from an EMBL/GenBank/DDBJ whole genome shotgun (WGS) entry which is preliminary data.</text>
</comment>
<feature type="compositionally biased region" description="Low complexity" evidence="1">
    <location>
        <begin position="79"/>
        <end position="94"/>
    </location>
</feature>
<organism evidence="2 3">
    <name type="scientific">Apophysomyces ossiformis</name>
    <dbReference type="NCBI Taxonomy" id="679940"/>
    <lineage>
        <taxon>Eukaryota</taxon>
        <taxon>Fungi</taxon>
        <taxon>Fungi incertae sedis</taxon>
        <taxon>Mucoromycota</taxon>
        <taxon>Mucoromycotina</taxon>
        <taxon>Mucoromycetes</taxon>
        <taxon>Mucorales</taxon>
        <taxon>Mucorineae</taxon>
        <taxon>Mucoraceae</taxon>
        <taxon>Apophysomyces</taxon>
    </lineage>
</organism>
<feature type="compositionally biased region" description="Basic residues" evidence="1">
    <location>
        <begin position="298"/>
        <end position="309"/>
    </location>
</feature>
<evidence type="ECO:0000313" key="3">
    <source>
        <dbReference type="Proteomes" id="UP000605846"/>
    </source>
</evidence>
<keyword evidence="3" id="KW-1185">Reference proteome</keyword>
<reference evidence="2" key="1">
    <citation type="submission" date="2020-01" db="EMBL/GenBank/DDBJ databases">
        <title>Genome Sequencing of Three Apophysomyces-Like Fungal Strains Confirms a Novel Fungal Genus in the Mucoromycota with divergent Burkholderia-like Endosymbiotic Bacteria.</title>
        <authorList>
            <person name="Stajich J.E."/>
            <person name="Macias A.M."/>
            <person name="Carter-House D."/>
            <person name="Lovett B."/>
            <person name="Kasson L.R."/>
            <person name="Berry K."/>
            <person name="Grigoriev I."/>
            <person name="Chang Y."/>
            <person name="Spatafora J."/>
            <person name="Kasson M.T."/>
        </authorList>
    </citation>
    <scope>NUCLEOTIDE SEQUENCE</scope>
    <source>
        <strain evidence="2">NRRL A-21654</strain>
    </source>
</reference>
<dbReference type="Proteomes" id="UP000605846">
    <property type="component" value="Unassembled WGS sequence"/>
</dbReference>
<dbReference type="OrthoDB" id="2291087at2759"/>
<feature type="compositionally biased region" description="Polar residues" evidence="1">
    <location>
        <begin position="141"/>
        <end position="170"/>
    </location>
</feature>
<feature type="compositionally biased region" description="Acidic residues" evidence="1">
    <location>
        <begin position="362"/>
        <end position="374"/>
    </location>
</feature>
<evidence type="ECO:0000256" key="1">
    <source>
        <dbReference type="SAM" id="MobiDB-lite"/>
    </source>
</evidence>
<feature type="region of interest" description="Disordered" evidence="1">
    <location>
        <begin position="1"/>
        <end position="189"/>
    </location>
</feature>
<feature type="compositionally biased region" description="Basic residues" evidence="1">
    <location>
        <begin position="518"/>
        <end position="530"/>
    </location>
</feature>
<sequence length="539" mass="60030">MVSTSQLVDTKKRGSPPSLVMPKPRHALAPARAILRSYDQDKTEVEPETTPLSPSPASSSSSRVPRKKTTYPPPLKIMTTATTAAAAAAAAATTITDHSSTVCTTQLSSGGGTSDSSPGQVYESAVESLTKDEEVLEEIKSSSLPEPQKHSLPSNEVTHSNPVSRFTNRPQGRVSEEKEHKQKRVCPGASVTSSLDLEVLQQQVEQIRRQQDLERAEWIKREHEHRVREQLMMEKITRAQDQLLMALERRGFVLPENETKTGHAADHSDYGKNHSAPRSSCRSASSSSSSSCSSPAPAHRRSRQRRHSRPSPPPSLVTASTSSATTATPTATATTAPLPTMARSRPRHSSRSSSHTTIIDCPSEDEDDRDDNNDATERSRTNKNGKEPFCNPRYAASKRSISSCSSSAASSLRTRTRSCSLDWHDMTWKEDVRPIRHAARYPPFYPEALYRYHDYHHPSSWIYLEEDPWFSEEQQSLAPHPHHQQGHLAYWSDYNHRPVPVPAPAPPPVVYPGEEIGRHRRRRPTLRRRPSSYSLGYVS</sequence>
<feature type="compositionally biased region" description="Basic and acidic residues" evidence="1">
    <location>
        <begin position="129"/>
        <end position="140"/>
    </location>
</feature>
<feature type="region of interest" description="Disordered" evidence="1">
    <location>
        <begin position="260"/>
        <end position="392"/>
    </location>
</feature>
<feature type="compositionally biased region" description="Polar residues" evidence="1">
    <location>
        <begin position="95"/>
        <end position="107"/>
    </location>
</feature>
<protein>
    <submittedName>
        <fullName evidence="2">Uncharacterized protein</fullName>
    </submittedName>
</protein>
<feature type="compositionally biased region" description="Basic and acidic residues" evidence="1">
    <location>
        <begin position="260"/>
        <end position="272"/>
    </location>
</feature>
<gene>
    <name evidence="2" type="ORF">EC973_002022</name>
</gene>
<feature type="region of interest" description="Disordered" evidence="1">
    <location>
        <begin position="502"/>
        <end position="539"/>
    </location>
</feature>
<feature type="compositionally biased region" description="Low complexity" evidence="1">
    <location>
        <begin position="316"/>
        <end position="340"/>
    </location>
</feature>
<name>A0A8H7BH72_9FUNG</name>